<dbReference type="NCBIfam" id="TIGR01909">
    <property type="entry name" value="C_GCAxxG_C_C"/>
    <property type="match status" value="1"/>
</dbReference>
<dbReference type="RefSeq" id="WP_154425431.1">
    <property type="nucleotide sequence ID" value="NZ_VUNN01000011.1"/>
</dbReference>
<evidence type="ECO:0000313" key="3">
    <source>
        <dbReference type="Proteomes" id="UP000460549"/>
    </source>
</evidence>
<dbReference type="Pfam" id="PF09719">
    <property type="entry name" value="C_GCAxxG_C_C"/>
    <property type="match status" value="1"/>
</dbReference>
<keyword evidence="3" id="KW-1185">Reference proteome</keyword>
<keyword evidence="1" id="KW-1133">Transmembrane helix</keyword>
<organism evidence="2 3">
    <name type="scientific">Bullifex porci</name>
    <dbReference type="NCBI Taxonomy" id="2606638"/>
    <lineage>
        <taxon>Bacteria</taxon>
        <taxon>Pseudomonadati</taxon>
        <taxon>Spirochaetota</taxon>
        <taxon>Spirochaetia</taxon>
        <taxon>Spirochaetales</taxon>
        <taxon>Spirochaetaceae</taxon>
        <taxon>Bullifex</taxon>
    </lineage>
</organism>
<dbReference type="EMBL" id="VUNN01000011">
    <property type="protein sequence ID" value="MSU06460.1"/>
    <property type="molecule type" value="Genomic_DNA"/>
</dbReference>
<keyword evidence="1" id="KW-0472">Membrane</keyword>
<gene>
    <name evidence="2" type="ORF">FYJ80_06645</name>
</gene>
<name>A0A7X2PDP8_9SPIO</name>
<keyword evidence="1" id="KW-0812">Transmembrane</keyword>
<sequence>MLKEKVPSYYFDKDQNCAETLLHVINDEYNLGLKEEDFLLVGGFGGGCGCGITCGALSASIAALGKMFIKERAHATEGFIPMCGEFVEEFKASLSSSDCSILKAKNFEEGKRCIKTVNQACDLFENFIKERS</sequence>
<reference evidence="2 3" key="1">
    <citation type="submission" date="2019-08" db="EMBL/GenBank/DDBJ databases">
        <title>In-depth cultivation of the pig gut microbiome towards novel bacterial diversity and tailored functional studies.</title>
        <authorList>
            <person name="Wylensek D."/>
            <person name="Hitch T.C.A."/>
            <person name="Clavel T."/>
        </authorList>
    </citation>
    <scope>NUCLEOTIDE SEQUENCE [LARGE SCALE GENOMIC DNA]</scope>
    <source>
        <strain evidence="2 3">NM-380-WT-3C1</strain>
    </source>
</reference>
<evidence type="ECO:0000313" key="2">
    <source>
        <dbReference type="EMBL" id="MSU06460.1"/>
    </source>
</evidence>
<proteinExistence type="predicted"/>
<feature type="transmembrane region" description="Helical" evidence="1">
    <location>
        <begin position="38"/>
        <end position="64"/>
    </location>
</feature>
<protein>
    <submittedName>
        <fullName evidence="2">C_GCAxxG_C_C family protein</fullName>
    </submittedName>
</protein>
<dbReference type="InterPro" id="IPR010181">
    <property type="entry name" value="CGCAxxGCC_motif"/>
</dbReference>
<evidence type="ECO:0000256" key="1">
    <source>
        <dbReference type="SAM" id="Phobius"/>
    </source>
</evidence>
<dbReference type="AlphaFoldDB" id="A0A7X2PDP8"/>
<dbReference type="Proteomes" id="UP000460549">
    <property type="component" value="Unassembled WGS sequence"/>
</dbReference>
<accession>A0A7X2PDP8</accession>
<comment type="caution">
    <text evidence="2">The sequence shown here is derived from an EMBL/GenBank/DDBJ whole genome shotgun (WGS) entry which is preliminary data.</text>
</comment>